<sequence>MKLYVEMADVPPADIEQPLYVRDLCGRTLAEIPSTGAWTLDRLIARLDEPRVRECVSASGGADAYLGAFWIGGTEV</sequence>
<dbReference type="EMBL" id="LPHD01000180">
    <property type="protein sequence ID" value="KWA74615.1"/>
    <property type="molecule type" value="Genomic_DNA"/>
</dbReference>
<comment type="caution">
    <text evidence="1">The sequence shown here is derived from an EMBL/GenBank/DDBJ whole genome shotgun (WGS) entry which is preliminary data.</text>
</comment>
<accession>A0A106PUJ3</accession>
<evidence type="ECO:0000313" key="1">
    <source>
        <dbReference type="EMBL" id="KWA74615.1"/>
    </source>
</evidence>
<proteinExistence type="predicted"/>
<reference evidence="1 2" key="1">
    <citation type="submission" date="2015-11" db="EMBL/GenBank/DDBJ databases">
        <title>Expanding the genomic diversity of Burkholderia species for the development of highly accurate diagnostics.</title>
        <authorList>
            <person name="Sahl J."/>
            <person name="Keim P."/>
            <person name="Wagner D."/>
        </authorList>
    </citation>
    <scope>NUCLEOTIDE SEQUENCE [LARGE SCALE GENOMIC DNA]</scope>
    <source>
        <strain evidence="1 2">MSMB2087WGS</strain>
    </source>
</reference>
<dbReference type="AlphaFoldDB" id="A0A106PUJ3"/>
<protein>
    <submittedName>
        <fullName evidence="1">Uncharacterized protein</fullName>
    </submittedName>
</protein>
<organism evidence="1 2">
    <name type="scientific">Burkholderia ubonensis</name>
    <dbReference type="NCBI Taxonomy" id="101571"/>
    <lineage>
        <taxon>Bacteria</taxon>
        <taxon>Pseudomonadati</taxon>
        <taxon>Pseudomonadota</taxon>
        <taxon>Betaproteobacteria</taxon>
        <taxon>Burkholderiales</taxon>
        <taxon>Burkholderiaceae</taxon>
        <taxon>Burkholderia</taxon>
        <taxon>Burkholderia cepacia complex</taxon>
    </lineage>
</organism>
<name>A0A106PUJ3_9BURK</name>
<evidence type="ECO:0000313" key="2">
    <source>
        <dbReference type="Proteomes" id="UP000060630"/>
    </source>
</evidence>
<dbReference type="Proteomes" id="UP000060630">
    <property type="component" value="Unassembled WGS sequence"/>
</dbReference>
<gene>
    <name evidence="1" type="ORF">WL29_01795</name>
</gene>